<keyword evidence="2" id="KW-1185">Reference proteome</keyword>
<accession>A0A7K1L889</accession>
<evidence type="ECO:0000313" key="2">
    <source>
        <dbReference type="Proteomes" id="UP000432015"/>
    </source>
</evidence>
<dbReference type="AlphaFoldDB" id="A0A7K1L889"/>
<gene>
    <name evidence="1" type="ORF">GNZ18_29215</name>
</gene>
<sequence>MTCVEAFAGEPYHVVLSAGRDVDPAGPGPLPANVEAHRHVPQPAPMVAVPRTPERRTTADRLVELGLGRSPALVEATPGRLREAVRDAGGAPRAADVIEARLAAAAATGAC</sequence>
<evidence type="ECO:0000313" key="1">
    <source>
        <dbReference type="EMBL" id="MUN40654.1"/>
    </source>
</evidence>
<protein>
    <submittedName>
        <fullName evidence="1">Uncharacterized protein</fullName>
    </submittedName>
</protein>
<dbReference type="EMBL" id="WOFH01000011">
    <property type="protein sequence ID" value="MUN40654.1"/>
    <property type="molecule type" value="Genomic_DNA"/>
</dbReference>
<comment type="caution">
    <text evidence="1">The sequence shown here is derived from an EMBL/GenBank/DDBJ whole genome shotgun (WGS) entry which is preliminary data.</text>
</comment>
<name>A0A7K1L889_9ACTN</name>
<proteinExistence type="predicted"/>
<dbReference type="Proteomes" id="UP000432015">
    <property type="component" value="Unassembled WGS sequence"/>
</dbReference>
<organism evidence="1 2">
    <name type="scientific">Actinomadura litoris</name>
    <dbReference type="NCBI Taxonomy" id="2678616"/>
    <lineage>
        <taxon>Bacteria</taxon>
        <taxon>Bacillati</taxon>
        <taxon>Actinomycetota</taxon>
        <taxon>Actinomycetes</taxon>
        <taxon>Streptosporangiales</taxon>
        <taxon>Thermomonosporaceae</taxon>
        <taxon>Actinomadura</taxon>
    </lineage>
</organism>
<reference evidence="1 2" key="1">
    <citation type="submission" date="2019-11" db="EMBL/GenBank/DDBJ databases">
        <authorList>
            <person name="Cao P."/>
        </authorList>
    </citation>
    <scope>NUCLEOTIDE SEQUENCE [LARGE SCALE GENOMIC DNA]</scope>
    <source>
        <strain evidence="1 2">NEAU-AAG5</strain>
    </source>
</reference>
<dbReference type="SUPFAM" id="SSF53756">
    <property type="entry name" value="UDP-Glycosyltransferase/glycogen phosphorylase"/>
    <property type="match status" value="1"/>
</dbReference>
<dbReference type="RefSeq" id="WP_156219799.1">
    <property type="nucleotide sequence ID" value="NZ_WOFH01000011.1"/>
</dbReference>
<dbReference type="Gene3D" id="3.40.50.2000">
    <property type="entry name" value="Glycogen Phosphorylase B"/>
    <property type="match status" value="2"/>
</dbReference>